<evidence type="ECO:0000313" key="8">
    <source>
        <dbReference type="Proteomes" id="UP000182961"/>
    </source>
</evidence>
<accession>A0A1I4WGN9</accession>
<dbReference type="EMBL" id="FOUT01000006">
    <property type="protein sequence ID" value="SFN12462.1"/>
    <property type="molecule type" value="Genomic_DNA"/>
</dbReference>
<dbReference type="GO" id="GO:0009306">
    <property type="term" value="P:protein secretion"/>
    <property type="evidence" value="ECO:0007669"/>
    <property type="project" value="InterPro"/>
</dbReference>
<feature type="region of interest" description="Disordered" evidence="5">
    <location>
        <begin position="1459"/>
        <end position="1484"/>
    </location>
</feature>
<evidence type="ECO:0000256" key="3">
    <source>
        <dbReference type="ARBA" id="ARBA00022989"/>
    </source>
</evidence>
<dbReference type="STRING" id="29536.FLB_00400"/>
<dbReference type="GO" id="GO:0005886">
    <property type="term" value="C:plasma membrane"/>
    <property type="evidence" value="ECO:0007669"/>
    <property type="project" value="InterPro"/>
</dbReference>
<keyword evidence="3" id="KW-1133">Transmembrane helix</keyword>
<protein>
    <recommendedName>
        <fullName evidence="6">Translocation and assembly module TamB C-terminal domain-containing protein</fullName>
    </recommendedName>
</protein>
<dbReference type="Pfam" id="PF04357">
    <property type="entry name" value="TamB"/>
    <property type="match status" value="1"/>
</dbReference>
<dbReference type="Proteomes" id="UP000182961">
    <property type="component" value="Unassembled WGS sequence"/>
</dbReference>
<organism evidence="7 8">
    <name type="scientific">Flavobacterium succinicans</name>
    <dbReference type="NCBI Taxonomy" id="29536"/>
    <lineage>
        <taxon>Bacteria</taxon>
        <taxon>Pseudomonadati</taxon>
        <taxon>Bacteroidota</taxon>
        <taxon>Flavobacteriia</taxon>
        <taxon>Flavobacteriales</taxon>
        <taxon>Flavobacteriaceae</taxon>
        <taxon>Flavobacterium</taxon>
    </lineage>
</organism>
<name>A0A1I4WGN9_9FLAO</name>
<dbReference type="PANTHER" id="PTHR36985">
    <property type="entry name" value="TRANSLOCATION AND ASSEMBLY MODULE SUBUNIT TAMB"/>
    <property type="match status" value="1"/>
</dbReference>
<dbReference type="PANTHER" id="PTHR36985:SF1">
    <property type="entry name" value="TRANSLOCATION AND ASSEMBLY MODULE SUBUNIT TAMB"/>
    <property type="match status" value="1"/>
</dbReference>
<evidence type="ECO:0000256" key="1">
    <source>
        <dbReference type="ARBA" id="ARBA00004167"/>
    </source>
</evidence>
<keyword evidence="2" id="KW-0812">Transmembrane</keyword>
<feature type="domain" description="Translocation and assembly module TamB C-terminal" evidence="6">
    <location>
        <begin position="1004"/>
        <end position="1422"/>
    </location>
</feature>
<evidence type="ECO:0000313" key="7">
    <source>
        <dbReference type="EMBL" id="SFN12462.1"/>
    </source>
</evidence>
<dbReference type="eggNOG" id="COG2911">
    <property type="taxonomic scope" value="Bacteria"/>
</dbReference>
<dbReference type="InterPro" id="IPR007452">
    <property type="entry name" value="TamB_C"/>
</dbReference>
<gene>
    <name evidence="7" type="ORF">SAMN05444143_106173</name>
</gene>
<keyword evidence="4" id="KW-0472">Membrane</keyword>
<evidence type="ECO:0000256" key="2">
    <source>
        <dbReference type="ARBA" id="ARBA00022692"/>
    </source>
</evidence>
<reference evidence="8" key="1">
    <citation type="submission" date="2016-10" db="EMBL/GenBank/DDBJ databases">
        <authorList>
            <person name="Varghese N."/>
            <person name="Submissions S."/>
        </authorList>
    </citation>
    <scope>NUCLEOTIDE SEQUENCE [LARGE SCALE GENOMIC DNA]</scope>
    <source>
        <strain evidence="8">DSM 4002</strain>
    </source>
</reference>
<dbReference type="RefSeq" id="WP_035717715.1">
    <property type="nucleotide sequence ID" value="NZ_CBCRUM010000011.1"/>
</dbReference>
<proteinExistence type="predicted"/>
<comment type="subcellular location">
    <subcellularLocation>
        <location evidence="1">Membrane</location>
        <topology evidence="1">Single-pass membrane protein</topology>
    </subcellularLocation>
</comment>
<sequence length="1484" mass="165667">MAFLLLLLLVGISLAIPAVQTRLAKALMEEINTSYGTSIVVDQVAISIFGGVKLKKVLITDHHKDTLIYANRIKTDIIGIKKIVDGDLIFNGIKLDGLLFNLKTYKKEKLTNLDVFIEAFETGKPSTKPFLMTAREAFISNGHFILTDENRVVPKDVDFTKLYAQISDFKILGPEVQTNINHLSFKDHRGIFVKKLSGKFNYNKKQIRIRNLDLTTKASKLKGEVTLNYKIEDFADFNNKVKFDIKLKSAKIGSNDIRCFYNELGRNLYFTARSRVQGTLNNLWLSDLLLFDNQGSKIVGTLNFQNLFPSKSQAFFMKGNFKSLSTSYENLVRILPNVLGKSLPEVLMKMGEVNLVGTTELTTENIIANFKMNSALGAVASDLVILNMNQSDKAKYKGTIDLVDFNLGSLLDQKQLGKTSANLGVDGLGFTEKSLNTSVKGGVSSITFNNYTYTNLVLDGRFTMPLYKGKVTINDPNLDMNFEGLVDLSGKQNKYDFEIAIGKAHLYQLHFDSEKISNFKGDIKVACVGNSIDNIYGDVFVKNVQYQNTKNSYSFDDIHVSSFFDDKNSRTVTLESNDVGEGQVVGKYKFAQLGALVQNSLGSLYGNYKPIKVAKGQYLKFDFSIYDKIVEALYPEITVGTDSKIKGIIDSDHNLFKMNFASNSITASGTTLDNVRLVVDNKNPLFNTFVELDSIKTSVYKISDFSLINVTTKDSLKIRSEFKGGNKGEDVYNLNLFHTIDKNKNNVIGFSKSDIKFKNFFWNINANETQSNQIVFDKTLQNFAINDIVLTHEDQEIDLSGLIKGKNYKDLHLNFKNVDLRKITPYDEKFEFNGNISGQVNFEQEGLVYKPTAAVFVDRLKVNNVFFGNLSLDITGDQSFKKFEMQSHLENDNFESFSAAGYFEVVNNETVLDFDVKLDKFNLSFLTPVAGGILKNIRGLVSGNTKIQGTTSKPDINGRLYLEGAGINIPYLNVDYELNDKTVVDLSNEKFLFRNNGIFDTKFKTQGILNGVVEHNQFSDWKLDLKIDSKRFLALDTKDSDDAAYFGTAFIDGTALVKGPTDGLFIKVVAKSEKGTSVKIPINNAESISENGFIHFITAKEKNNSKFGVIEKIRDYNGLELEFDFDVNPNAEVEVILDRNTGHGMKGKGFGSLLFKINTLGKFNMWGDFQAYEGTYNFKYGGLIDKKFAVKKGGSIIWEGNPLKAQLNLEAVYKTSANPSVLLENSSLNTKVPVEVVVGIRGDLARPEPDFNILFPTVSSVLGSEIQYKLNDKDTRYTQALYLLSSGSFLSPEGISQSDFSSSLFETASGLLGDIIQSDDDKLKIGVNVITADRRVGRETDGRFVATVSSQLNERITINGKVGVPFGGVNESAIVGDVEILYRVNDAGNFNLRLFNKENDINYIGQGIGYTQGVGISYDVDFDSFKEFVTLIFKKHKLTITTKSSEIINDSSLPPDYINFNKSKKQAQEKPKNNNEGTLPEEEY</sequence>
<keyword evidence="8" id="KW-1185">Reference proteome</keyword>
<evidence type="ECO:0000259" key="6">
    <source>
        <dbReference type="Pfam" id="PF04357"/>
    </source>
</evidence>
<evidence type="ECO:0000256" key="4">
    <source>
        <dbReference type="ARBA" id="ARBA00023136"/>
    </source>
</evidence>
<evidence type="ECO:0000256" key="5">
    <source>
        <dbReference type="SAM" id="MobiDB-lite"/>
    </source>
</evidence>